<dbReference type="Gene3D" id="3.30.70.1230">
    <property type="entry name" value="Nucleotide cyclase"/>
    <property type="match status" value="1"/>
</dbReference>
<dbReference type="Pfam" id="PF16701">
    <property type="entry name" value="Ad_Cy_reg"/>
    <property type="match status" value="1"/>
</dbReference>
<dbReference type="Proteomes" id="UP000642993">
    <property type="component" value="Unassembled WGS sequence"/>
</dbReference>
<evidence type="ECO:0000256" key="1">
    <source>
        <dbReference type="ARBA" id="ARBA00005381"/>
    </source>
</evidence>
<sequence>MASFDDFAHANANAPTEPLFVPPRRTKSGDEKTEPRPLIMRLIQSEVEKALLGEARRYTRSQVAERAGVSAEYGQELWRALGFATAPNAASVLYTESDINAIRTLAQLESAGILTPELAVGMTRALGQSFSRIAEWQVPLLNEQVLELVEQRMAADPPLSPTELLDDAADLVREWVPVVHAMQTYVWRRHLAARAGRYLAGPDEDTASQALVVGFADMVGYTDLTRLNNITGLATLLNTFENTVTSIIAAHGGSVIKNVGDEIMFSVEQPAAAARIAIALQDAIRSNESLPLLHIGLAYGIALARFGDLYGQVVNTAARLTSAAPGGDILVDGELAEILRHHPAFRVKAVKSARHRGFMKYKPHELLRASPQG</sequence>
<evidence type="ECO:0000313" key="4">
    <source>
        <dbReference type="EMBL" id="MBD8507092.1"/>
    </source>
</evidence>
<protein>
    <submittedName>
        <fullName evidence="4">Adenylate/guanylate cyclase domain-containing protein</fullName>
    </submittedName>
</protein>
<dbReference type="EMBL" id="JACYWE010000006">
    <property type="protein sequence ID" value="MBD8507092.1"/>
    <property type="molecule type" value="Genomic_DNA"/>
</dbReference>
<name>A0A927JEF6_9ACTN</name>
<dbReference type="SUPFAM" id="SSF55073">
    <property type="entry name" value="Nucleotide cyclase"/>
    <property type="match status" value="1"/>
</dbReference>
<dbReference type="PANTHER" id="PTHR43081">
    <property type="entry name" value="ADENYLATE CYCLASE, TERMINAL-DIFFERENTIATION SPECIFIC-RELATED"/>
    <property type="match status" value="1"/>
</dbReference>
<accession>A0A927JEF6</accession>
<dbReference type="SMART" id="SM00044">
    <property type="entry name" value="CYCc"/>
    <property type="match status" value="1"/>
</dbReference>
<dbReference type="InterPro" id="IPR001054">
    <property type="entry name" value="A/G_cyclase"/>
</dbReference>
<proteinExistence type="inferred from homology"/>
<dbReference type="PANTHER" id="PTHR43081:SF19">
    <property type="entry name" value="PH-SENSITIVE ADENYLATE CYCLASE RV1264"/>
    <property type="match status" value="1"/>
</dbReference>
<keyword evidence="5" id="KW-1185">Reference proteome</keyword>
<comment type="caution">
    <text evidence="4">The sequence shown here is derived from an EMBL/GenBank/DDBJ whole genome shotgun (WGS) entry which is preliminary data.</text>
</comment>
<dbReference type="PROSITE" id="PS50125">
    <property type="entry name" value="GUANYLATE_CYCLASE_2"/>
    <property type="match status" value="1"/>
</dbReference>
<dbReference type="InterPro" id="IPR029787">
    <property type="entry name" value="Nucleotide_cyclase"/>
</dbReference>
<dbReference type="GO" id="GO:0004016">
    <property type="term" value="F:adenylate cyclase activity"/>
    <property type="evidence" value="ECO:0007669"/>
    <property type="project" value="UniProtKB-ARBA"/>
</dbReference>
<dbReference type="Pfam" id="PF00211">
    <property type="entry name" value="Guanylate_cyc"/>
    <property type="match status" value="1"/>
</dbReference>
<comment type="similarity">
    <text evidence="1">Belongs to the adenylyl cyclase class-3 family.</text>
</comment>
<evidence type="ECO:0000256" key="2">
    <source>
        <dbReference type="SAM" id="MobiDB-lite"/>
    </source>
</evidence>
<dbReference type="GO" id="GO:0006171">
    <property type="term" value="P:cAMP biosynthetic process"/>
    <property type="evidence" value="ECO:0007669"/>
    <property type="project" value="TreeGrafter"/>
</dbReference>
<evidence type="ECO:0000313" key="5">
    <source>
        <dbReference type="Proteomes" id="UP000642993"/>
    </source>
</evidence>
<feature type="region of interest" description="Disordered" evidence="2">
    <location>
        <begin position="15"/>
        <end position="35"/>
    </location>
</feature>
<gene>
    <name evidence="4" type="ORF">HT102_11390</name>
</gene>
<organism evidence="4 5">
    <name type="scientific">Lolliginicoccus lacisalsi</name>
    <dbReference type="NCBI Taxonomy" id="2742202"/>
    <lineage>
        <taxon>Bacteria</taxon>
        <taxon>Bacillati</taxon>
        <taxon>Actinomycetota</taxon>
        <taxon>Actinomycetes</taxon>
        <taxon>Mycobacteriales</taxon>
        <taxon>Hoyosellaceae</taxon>
        <taxon>Lolliginicoccus</taxon>
    </lineage>
</organism>
<dbReference type="AlphaFoldDB" id="A0A927JEF6"/>
<dbReference type="InterPro" id="IPR050697">
    <property type="entry name" value="Adenylyl/Guanylyl_Cyclase_3/4"/>
</dbReference>
<dbReference type="InterPro" id="IPR032026">
    <property type="entry name" value="Ad_Cy_reg"/>
</dbReference>
<dbReference type="CDD" id="cd07302">
    <property type="entry name" value="CHD"/>
    <property type="match status" value="1"/>
</dbReference>
<dbReference type="RefSeq" id="WP_192039541.1">
    <property type="nucleotide sequence ID" value="NZ_JACYWE010000006.1"/>
</dbReference>
<dbReference type="GO" id="GO:0035556">
    <property type="term" value="P:intracellular signal transduction"/>
    <property type="evidence" value="ECO:0007669"/>
    <property type="project" value="InterPro"/>
</dbReference>
<reference evidence="4" key="1">
    <citation type="submission" date="2020-09" db="EMBL/GenBank/DDBJ databases">
        <title>Hoyosella lacisalsi sp. nov., a halotolerant actinobacterium isolated from soil of Lake Gudzhirganskoe.</title>
        <authorList>
            <person name="Yang Q."/>
            <person name="Guo P.Y."/>
            <person name="Liu S.W."/>
            <person name="Li F.N."/>
            <person name="Sun C.H."/>
        </authorList>
    </citation>
    <scope>NUCLEOTIDE SEQUENCE</scope>
    <source>
        <strain evidence="4">G463</strain>
    </source>
</reference>
<evidence type="ECO:0000259" key="3">
    <source>
        <dbReference type="PROSITE" id="PS50125"/>
    </source>
</evidence>
<feature type="domain" description="Guanylate cyclase" evidence="3">
    <location>
        <begin position="212"/>
        <end position="321"/>
    </location>
</feature>